<dbReference type="FunCoup" id="G0MKC5">
    <property type="interactions" value="55"/>
</dbReference>
<dbReference type="InterPro" id="IPR052115">
    <property type="entry name" value="NEXT_complex_subunit_ZCCHC8"/>
</dbReference>
<dbReference type="GO" id="GO:0071013">
    <property type="term" value="C:catalytic step 2 spliceosome"/>
    <property type="evidence" value="ECO:0007669"/>
    <property type="project" value="TreeGrafter"/>
</dbReference>
<evidence type="ECO:0000256" key="1">
    <source>
        <dbReference type="SAM" id="MobiDB-lite"/>
    </source>
</evidence>
<feature type="compositionally biased region" description="Basic and acidic residues" evidence="1">
    <location>
        <begin position="71"/>
        <end position="80"/>
    </location>
</feature>
<dbReference type="EMBL" id="GL379798">
    <property type="protein sequence ID" value="EGT33773.1"/>
    <property type="molecule type" value="Genomic_DNA"/>
</dbReference>
<dbReference type="eggNOG" id="KOG2673">
    <property type="taxonomic scope" value="Eukaryota"/>
</dbReference>
<dbReference type="Pfam" id="PF04046">
    <property type="entry name" value="PSP"/>
    <property type="match status" value="1"/>
</dbReference>
<reference evidence="4" key="1">
    <citation type="submission" date="2011-07" db="EMBL/GenBank/DDBJ databases">
        <authorList>
            <consortium name="Caenorhabditis brenneri Sequencing and Analysis Consortium"/>
            <person name="Wilson R.K."/>
        </authorList>
    </citation>
    <scope>NUCLEOTIDE SEQUENCE [LARGE SCALE GENOMIC DNA]</scope>
    <source>
        <strain evidence="4">PB2801</strain>
    </source>
</reference>
<dbReference type="PANTHER" id="PTHR13316:SF6">
    <property type="entry name" value="PROTEIN CBG09981"/>
    <property type="match status" value="1"/>
</dbReference>
<dbReference type="AlphaFoldDB" id="G0MKC5"/>
<evidence type="ECO:0000313" key="3">
    <source>
        <dbReference type="EMBL" id="EGT33773.1"/>
    </source>
</evidence>
<proteinExistence type="predicted"/>
<dbReference type="OrthoDB" id="8026949at2759"/>
<organism evidence="4">
    <name type="scientific">Caenorhabditis brenneri</name>
    <name type="common">Nematode worm</name>
    <dbReference type="NCBI Taxonomy" id="135651"/>
    <lineage>
        <taxon>Eukaryota</taxon>
        <taxon>Metazoa</taxon>
        <taxon>Ecdysozoa</taxon>
        <taxon>Nematoda</taxon>
        <taxon>Chromadorea</taxon>
        <taxon>Rhabditida</taxon>
        <taxon>Rhabditina</taxon>
        <taxon>Rhabditomorpha</taxon>
        <taxon>Rhabditoidea</taxon>
        <taxon>Rhabditidae</taxon>
        <taxon>Peloderinae</taxon>
        <taxon>Caenorhabditis</taxon>
    </lineage>
</organism>
<feature type="domain" description="PSP proline-rich" evidence="2">
    <location>
        <begin position="72"/>
        <end position="128"/>
    </location>
</feature>
<dbReference type="InterPro" id="IPR006568">
    <property type="entry name" value="PSP_pro-rich"/>
</dbReference>
<accession>G0MKC5</accession>
<feature type="compositionally biased region" description="Basic and acidic residues" evidence="1">
    <location>
        <begin position="29"/>
        <end position="56"/>
    </location>
</feature>
<dbReference type="OMA" id="HVYRMRR"/>
<gene>
    <name evidence="3" type="ORF">CAEBREN_18170</name>
</gene>
<evidence type="ECO:0000259" key="2">
    <source>
        <dbReference type="SMART" id="SM00581"/>
    </source>
</evidence>
<dbReference type="GO" id="GO:0003723">
    <property type="term" value="F:RNA binding"/>
    <property type="evidence" value="ECO:0007669"/>
    <property type="project" value="TreeGrafter"/>
</dbReference>
<dbReference type="PANTHER" id="PTHR13316">
    <property type="entry name" value="ZINC FINGER, CCHC DOMAIN CONTAINING 8"/>
    <property type="match status" value="1"/>
</dbReference>
<dbReference type="HOGENOM" id="CLU_048943_0_0_1"/>
<feature type="region of interest" description="Disordered" evidence="1">
    <location>
        <begin position="29"/>
        <end position="80"/>
    </location>
</feature>
<protein>
    <recommendedName>
        <fullName evidence="2">PSP proline-rich domain-containing protein</fullName>
    </recommendedName>
</protein>
<keyword evidence="4" id="KW-1185">Reference proteome</keyword>
<evidence type="ECO:0000313" key="4">
    <source>
        <dbReference type="Proteomes" id="UP000008068"/>
    </source>
</evidence>
<dbReference type="SMART" id="SM00581">
    <property type="entry name" value="PSP"/>
    <property type="match status" value="1"/>
</dbReference>
<dbReference type="STRING" id="135651.G0MKC5"/>
<sequence>MLDSLSSPKSPAMLEKVQYRKSCFNCDGEHNLRDCPRPKDFRRISKKKSESVDESRKKQRSYGSLGLSKQKQHDFEPGKLSDNLRKALGLQTNEIPEHVYRMRRLGFVKGYPPGWLRKAIKSTEIIKVFSADSTNKCEDNLMRPPELDMSKIIAYPGFNKNSAELLDREVFKVPPMETFCSEYQNELNNIFRKQRKHEKRKYKSLSKHKKFADDDEVIFVENDNNNSEASKFKTPGEENTVVLLKGNTGNENVQTPVRSNISMGQSMFELTGTPTFGNKVTPVVALEAFSVGIQPFRAGSEETESRGAFRKLMNKLGEARAQNLELQAKTEVDHDNSNTLVQSDCSLLSKKIKSKKRKTRRRNA</sequence>
<dbReference type="InParanoid" id="G0MKC5"/>
<name>G0MKC5_CAEBE</name>
<dbReference type="Proteomes" id="UP000008068">
    <property type="component" value="Unassembled WGS sequence"/>
</dbReference>